<dbReference type="Proteomes" id="UP001244011">
    <property type="component" value="Unassembled WGS sequence"/>
</dbReference>
<feature type="region of interest" description="Disordered" evidence="1">
    <location>
        <begin position="1"/>
        <end position="21"/>
    </location>
</feature>
<gene>
    <name evidence="2" type="ORF">QBC33DRAFT_136534</name>
</gene>
<reference evidence="2" key="1">
    <citation type="submission" date="2023-06" db="EMBL/GenBank/DDBJ databases">
        <title>Genome-scale phylogeny and comparative genomics of the fungal order Sordariales.</title>
        <authorList>
            <consortium name="Lawrence Berkeley National Laboratory"/>
            <person name="Hensen N."/>
            <person name="Bonometti L."/>
            <person name="Westerberg I."/>
            <person name="Brannstrom I.O."/>
            <person name="Guillou S."/>
            <person name="Cros-Aarteil S."/>
            <person name="Calhoun S."/>
            <person name="Haridas S."/>
            <person name="Kuo A."/>
            <person name="Mondo S."/>
            <person name="Pangilinan J."/>
            <person name="Riley R."/>
            <person name="Labutti K."/>
            <person name="Andreopoulos B."/>
            <person name="Lipzen A."/>
            <person name="Chen C."/>
            <person name="Yanf M."/>
            <person name="Daum C."/>
            <person name="Ng V."/>
            <person name="Clum A."/>
            <person name="Steindorff A."/>
            <person name="Ohm R."/>
            <person name="Martin F."/>
            <person name="Silar P."/>
            <person name="Natvig D."/>
            <person name="Lalanne C."/>
            <person name="Gautier V."/>
            <person name="Ament-Velasquez S.L."/>
            <person name="Kruys A."/>
            <person name="Hutchinson M.I."/>
            <person name="Powell A.J."/>
            <person name="Barry K."/>
            <person name="Miller A.N."/>
            <person name="Grigoriev I.V."/>
            <person name="Debuchy R."/>
            <person name="Gladieux P."/>
            <person name="Thoren M.H."/>
            <person name="Johannesson H."/>
        </authorList>
    </citation>
    <scope>NUCLEOTIDE SEQUENCE</scope>
    <source>
        <strain evidence="2">8032-3</strain>
    </source>
</reference>
<evidence type="ECO:0000256" key="1">
    <source>
        <dbReference type="SAM" id="MobiDB-lite"/>
    </source>
</evidence>
<proteinExistence type="predicted"/>
<dbReference type="GeneID" id="85305277"/>
<evidence type="ECO:0000313" key="3">
    <source>
        <dbReference type="Proteomes" id="UP001244011"/>
    </source>
</evidence>
<accession>A0AAJ0FJW9</accession>
<feature type="region of interest" description="Disordered" evidence="1">
    <location>
        <begin position="33"/>
        <end position="73"/>
    </location>
</feature>
<evidence type="ECO:0000313" key="2">
    <source>
        <dbReference type="EMBL" id="KAK1765793.1"/>
    </source>
</evidence>
<dbReference type="RefSeq" id="XP_060282006.1">
    <property type="nucleotide sequence ID" value="XM_060422090.1"/>
</dbReference>
<keyword evidence="3" id="KW-1185">Reference proteome</keyword>
<comment type="caution">
    <text evidence="2">The sequence shown here is derived from an EMBL/GenBank/DDBJ whole genome shotgun (WGS) entry which is preliminary data.</text>
</comment>
<sequence>MDSNPLANDGFSSPPVAPGEITSQTHRLEGWGDEYTMDWNPQTSHDTAVSSPISQPAHVQTDKDLTPLSQANNDQGWIPGMGGQSIYDGCFYEGINLNPASYGFGNSSGNMYTGSMVFDNTDTFAAGMFFDNDISSTYTAGGTTDLPIMYLDGGLYNTMGAYNAMCTSDMVFDSNLPEGTDIGNDMLTPGLVLDNDMSMQGLVFGNDMLAPGLVFDNDMSAQGLVFGNDMLAQGQEQQQFPQETLTQAINRVLQTRLAVKERGRYPSRYNKVFPRPRGAIHGPSKLRTMWRVGEPQWMDEEMAQWLEDFSP</sequence>
<protein>
    <submittedName>
        <fullName evidence="2">Uncharacterized protein</fullName>
    </submittedName>
</protein>
<dbReference type="AlphaFoldDB" id="A0AAJ0FJW9"/>
<dbReference type="EMBL" id="MU839014">
    <property type="protein sequence ID" value="KAK1765793.1"/>
    <property type="molecule type" value="Genomic_DNA"/>
</dbReference>
<organism evidence="2 3">
    <name type="scientific">Phialemonium atrogriseum</name>
    <dbReference type="NCBI Taxonomy" id="1093897"/>
    <lineage>
        <taxon>Eukaryota</taxon>
        <taxon>Fungi</taxon>
        <taxon>Dikarya</taxon>
        <taxon>Ascomycota</taxon>
        <taxon>Pezizomycotina</taxon>
        <taxon>Sordariomycetes</taxon>
        <taxon>Sordariomycetidae</taxon>
        <taxon>Cephalothecales</taxon>
        <taxon>Cephalothecaceae</taxon>
        <taxon>Phialemonium</taxon>
    </lineage>
</organism>
<feature type="compositionally biased region" description="Polar residues" evidence="1">
    <location>
        <begin position="39"/>
        <end position="58"/>
    </location>
</feature>
<name>A0AAJ0FJW9_9PEZI</name>